<name>A0A9Q0JP83_9ROSI</name>
<dbReference type="InterPro" id="IPR002885">
    <property type="entry name" value="PPR_rpt"/>
</dbReference>
<dbReference type="GO" id="GO:0009451">
    <property type="term" value="P:RNA modification"/>
    <property type="evidence" value="ECO:0007669"/>
    <property type="project" value="InterPro"/>
</dbReference>
<protein>
    <recommendedName>
        <fullName evidence="6">Pentatricopeptide repeat-containing protein</fullName>
    </recommendedName>
</protein>
<gene>
    <name evidence="4" type="ORF">Tsubulata_026728</name>
</gene>
<dbReference type="PROSITE" id="PS51375">
    <property type="entry name" value="PPR"/>
    <property type="match status" value="1"/>
</dbReference>
<dbReference type="Proteomes" id="UP001141552">
    <property type="component" value="Unassembled WGS sequence"/>
</dbReference>
<organism evidence="4 5">
    <name type="scientific">Turnera subulata</name>
    <dbReference type="NCBI Taxonomy" id="218843"/>
    <lineage>
        <taxon>Eukaryota</taxon>
        <taxon>Viridiplantae</taxon>
        <taxon>Streptophyta</taxon>
        <taxon>Embryophyta</taxon>
        <taxon>Tracheophyta</taxon>
        <taxon>Spermatophyta</taxon>
        <taxon>Magnoliopsida</taxon>
        <taxon>eudicotyledons</taxon>
        <taxon>Gunneridae</taxon>
        <taxon>Pentapetalae</taxon>
        <taxon>rosids</taxon>
        <taxon>fabids</taxon>
        <taxon>Malpighiales</taxon>
        <taxon>Passifloraceae</taxon>
        <taxon>Turnera</taxon>
    </lineage>
</organism>
<dbReference type="PANTHER" id="PTHR47926">
    <property type="entry name" value="PENTATRICOPEPTIDE REPEAT-CONTAINING PROTEIN"/>
    <property type="match status" value="1"/>
</dbReference>
<keyword evidence="3" id="KW-1133">Transmembrane helix</keyword>
<dbReference type="InterPro" id="IPR046960">
    <property type="entry name" value="PPR_At4g14850-like_plant"/>
</dbReference>
<evidence type="ECO:0008006" key="6">
    <source>
        <dbReference type="Google" id="ProtNLM"/>
    </source>
</evidence>
<feature type="transmembrane region" description="Helical" evidence="3">
    <location>
        <begin position="20"/>
        <end position="37"/>
    </location>
</feature>
<dbReference type="InterPro" id="IPR011990">
    <property type="entry name" value="TPR-like_helical_dom_sf"/>
</dbReference>
<evidence type="ECO:0000313" key="5">
    <source>
        <dbReference type="Proteomes" id="UP001141552"/>
    </source>
</evidence>
<feature type="repeat" description="PPR" evidence="2">
    <location>
        <begin position="123"/>
        <end position="157"/>
    </location>
</feature>
<evidence type="ECO:0000313" key="4">
    <source>
        <dbReference type="EMBL" id="KAJ4848087.1"/>
    </source>
</evidence>
<evidence type="ECO:0000256" key="2">
    <source>
        <dbReference type="PROSITE-ProRule" id="PRU00708"/>
    </source>
</evidence>
<proteinExistence type="predicted"/>
<keyword evidence="5" id="KW-1185">Reference proteome</keyword>
<evidence type="ECO:0000256" key="3">
    <source>
        <dbReference type="SAM" id="Phobius"/>
    </source>
</evidence>
<dbReference type="GO" id="GO:0003723">
    <property type="term" value="F:RNA binding"/>
    <property type="evidence" value="ECO:0007669"/>
    <property type="project" value="InterPro"/>
</dbReference>
<reference evidence="4" key="2">
    <citation type="journal article" date="2023" name="Plants (Basel)">
        <title>Annotation of the Turnera subulata (Passifloraceae) Draft Genome Reveals the S-Locus Evolved after the Divergence of Turneroideae from Passifloroideae in a Stepwise Manner.</title>
        <authorList>
            <person name="Henning P.M."/>
            <person name="Roalson E.H."/>
            <person name="Mir W."/>
            <person name="McCubbin A.G."/>
            <person name="Shore J.S."/>
        </authorList>
    </citation>
    <scope>NUCLEOTIDE SEQUENCE</scope>
    <source>
        <strain evidence="4">F60SS</strain>
    </source>
</reference>
<dbReference type="Pfam" id="PF01535">
    <property type="entry name" value="PPR"/>
    <property type="match status" value="2"/>
</dbReference>
<dbReference type="PANTHER" id="PTHR47926:SF533">
    <property type="entry name" value="DYW DOMAIN-CONTAINING PROTEIN"/>
    <property type="match status" value="1"/>
</dbReference>
<dbReference type="AlphaFoldDB" id="A0A9Q0JP83"/>
<comment type="caution">
    <text evidence="4">The sequence shown here is derived from an EMBL/GenBank/DDBJ whole genome shotgun (WGS) entry which is preliminary data.</text>
</comment>
<dbReference type="Gene3D" id="1.25.40.10">
    <property type="entry name" value="Tetratricopeptide repeat domain"/>
    <property type="match status" value="1"/>
</dbReference>
<dbReference type="EMBL" id="JAKUCV010001003">
    <property type="protein sequence ID" value="KAJ4848087.1"/>
    <property type="molecule type" value="Genomic_DNA"/>
</dbReference>
<keyword evidence="3" id="KW-0812">Transmembrane</keyword>
<reference evidence="4" key="1">
    <citation type="submission" date="2022-02" db="EMBL/GenBank/DDBJ databases">
        <authorList>
            <person name="Henning P.M."/>
            <person name="McCubbin A.G."/>
            <person name="Shore J.S."/>
        </authorList>
    </citation>
    <scope>NUCLEOTIDE SEQUENCE</scope>
    <source>
        <strain evidence="4">F60SS</strain>
        <tissue evidence="4">Leaves</tissue>
    </source>
</reference>
<accession>A0A9Q0JP83</accession>
<evidence type="ECO:0000256" key="1">
    <source>
        <dbReference type="ARBA" id="ARBA00022737"/>
    </source>
</evidence>
<keyword evidence="1" id="KW-0677">Repeat</keyword>
<keyword evidence="3" id="KW-0472">Membrane</keyword>
<sequence>MNDAVNLYVKRRKLGVLGDMGFYVPVGFEGVWIYGWFRFVCKIVHGHVTEMGFGNPLHVGNELMGIRVGADSARSGCGEEALELFGLMRTRGVGVDAEALAAVVSTCGEFCWDQKACALSRLNLISWRAVIGAFASKGREDASLELFRKMRFAQVKANAVTISTVLSVCAGVRFTEL</sequence>